<dbReference type="PANTHER" id="PTHR23416">
    <property type="entry name" value="SIALIC ACID SYNTHASE-RELATED"/>
    <property type="match status" value="1"/>
</dbReference>
<dbReference type="SUPFAM" id="SSF51161">
    <property type="entry name" value="Trimeric LpxA-like enzymes"/>
    <property type="match status" value="1"/>
</dbReference>
<evidence type="ECO:0000313" key="5">
    <source>
        <dbReference type="Proteomes" id="UP001303760"/>
    </source>
</evidence>
<dbReference type="AlphaFoldDB" id="A0AAN7C7M7"/>
<reference evidence="4" key="2">
    <citation type="submission" date="2023-05" db="EMBL/GenBank/DDBJ databases">
        <authorList>
            <consortium name="Lawrence Berkeley National Laboratory"/>
            <person name="Steindorff A."/>
            <person name="Hensen N."/>
            <person name="Bonometti L."/>
            <person name="Westerberg I."/>
            <person name="Brannstrom I.O."/>
            <person name="Guillou S."/>
            <person name="Cros-Aarteil S."/>
            <person name="Calhoun S."/>
            <person name="Haridas S."/>
            <person name="Kuo A."/>
            <person name="Mondo S."/>
            <person name="Pangilinan J."/>
            <person name="Riley R."/>
            <person name="Labutti K."/>
            <person name="Andreopoulos B."/>
            <person name="Lipzen A."/>
            <person name="Chen C."/>
            <person name="Yanf M."/>
            <person name="Daum C."/>
            <person name="Ng V."/>
            <person name="Clum A."/>
            <person name="Ohm R."/>
            <person name="Martin F."/>
            <person name="Silar P."/>
            <person name="Natvig D."/>
            <person name="Lalanne C."/>
            <person name="Gautier V."/>
            <person name="Ament-Velasquez S.L."/>
            <person name="Kruys A."/>
            <person name="Hutchinson M.I."/>
            <person name="Powell A.J."/>
            <person name="Barry K."/>
            <person name="Miller A.N."/>
            <person name="Grigoriev I.V."/>
            <person name="Debuchy R."/>
            <person name="Gladieux P."/>
            <person name="Thoren M.H."/>
            <person name="Johannesson H."/>
        </authorList>
    </citation>
    <scope>NUCLEOTIDE SEQUENCE</scope>
    <source>
        <strain evidence="4">CBS 532.94</strain>
    </source>
</reference>
<keyword evidence="2" id="KW-0808">Transferase</keyword>
<keyword evidence="5" id="KW-1185">Reference proteome</keyword>
<protein>
    <submittedName>
        <fullName evidence="4">Maltose O-acetyltransferase</fullName>
    </submittedName>
</protein>
<name>A0AAN7C7M7_9PEZI</name>
<dbReference type="Pfam" id="PF00132">
    <property type="entry name" value="Hexapep"/>
    <property type="match status" value="1"/>
</dbReference>
<evidence type="ECO:0000259" key="3">
    <source>
        <dbReference type="SMART" id="SM01266"/>
    </source>
</evidence>
<dbReference type="SMART" id="SM01266">
    <property type="entry name" value="Mac"/>
    <property type="match status" value="1"/>
</dbReference>
<comment type="caution">
    <text evidence="4">The sequence shown here is derived from an EMBL/GenBank/DDBJ whole genome shotgun (WGS) entry which is preliminary data.</text>
</comment>
<dbReference type="InterPro" id="IPR051159">
    <property type="entry name" value="Hexapeptide_acetyltransf"/>
</dbReference>
<dbReference type="InterPro" id="IPR011004">
    <property type="entry name" value="Trimer_LpxA-like_sf"/>
</dbReference>
<comment type="similarity">
    <text evidence="1">Belongs to the transferase hexapeptide repeat family.</text>
</comment>
<dbReference type="InterPro" id="IPR001451">
    <property type="entry name" value="Hexapep"/>
</dbReference>
<dbReference type="PANTHER" id="PTHR23416:SF54">
    <property type="entry name" value="ACETYLTRANSFERASE, CYSE_LACA_LPXA_NODL FAMILY (AFU_ORTHOLOGUE AFUA_2G08430)-RELATED"/>
    <property type="match status" value="1"/>
</dbReference>
<feature type="domain" description="Maltose/galactoside acetyltransferase" evidence="3">
    <location>
        <begin position="12"/>
        <end position="68"/>
    </location>
</feature>
<accession>A0AAN7C7M7</accession>
<sequence>MEINSLDLAENRRRMLAGELYYAFTPDLTADRNRCKAACAAFNMACANGASRRKLVELWKDILGDKTPLPPPPSDPNEEETLSDYPWVDGPIKLDYGIYCKFGKQVYINSNCIFLDTCRITIGARTLIGPNCSFYAANHPTDPFIRNGTSGPENGKPITIGEDCWFGGSVVVCPGVTIGRGVTVGAGSVVTRDVPDFVVVAGNPAKIIKRLEVGDEARKDGENERKGE</sequence>
<dbReference type="GO" id="GO:0008374">
    <property type="term" value="F:O-acyltransferase activity"/>
    <property type="evidence" value="ECO:0007669"/>
    <property type="project" value="TreeGrafter"/>
</dbReference>
<dbReference type="Proteomes" id="UP001303760">
    <property type="component" value="Unassembled WGS sequence"/>
</dbReference>
<dbReference type="EMBL" id="MU860188">
    <property type="protein sequence ID" value="KAK4236502.1"/>
    <property type="molecule type" value="Genomic_DNA"/>
</dbReference>
<evidence type="ECO:0000256" key="2">
    <source>
        <dbReference type="ARBA" id="ARBA00022679"/>
    </source>
</evidence>
<dbReference type="Gene3D" id="2.160.10.10">
    <property type="entry name" value="Hexapeptide repeat proteins"/>
    <property type="match status" value="1"/>
</dbReference>
<dbReference type="GO" id="GO:0016407">
    <property type="term" value="F:acetyltransferase activity"/>
    <property type="evidence" value="ECO:0007669"/>
    <property type="project" value="InterPro"/>
</dbReference>
<reference evidence="4" key="1">
    <citation type="journal article" date="2023" name="Mol. Phylogenet. Evol.">
        <title>Genome-scale phylogeny and comparative genomics of the fungal order Sordariales.</title>
        <authorList>
            <person name="Hensen N."/>
            <person name="Bonometti L."/>
            <person name="Westerberg I."/>
            <person name="Brannstrom I.O."/>
            <person name="Guillou S."/>
            <person name="Cros-Aarteil S."/>
            <person name="Calhoun S."/>
            <person name="Haridas S."/>
            <person name="Kuo A."/>
            <person name="Mondo S."/>
            <person name="Pangilinan J."/>
            <person name="Riley R."/>
            <person name="LaButti K."/>
            <person name="Andreopoulos B."/>
            <person name="Lipzen A."/>
            <person name="Chen C."/>
            <person name="Yan M."/>
            <person name="Daum C."/>
            <person name="Ng V."/>
            <person name="Clum A."/>
            <person name="Steindorff A."/>
            <person name="Ohm R.A."/>
            <person name="Martin F."/>
            <person name="Silar P."/>
            <person name="Natvig D.O."/>
            <person name="Lalanne C."/>
            <person name="Gautier V."/>
            <person name="Ament-Velasquez S.L."/>
            <person name="Kruys A."/>
            <person name="Hutchinson M.I."/>
            <person name="Powell A.J."/>
            <person name="Barry K."/>
            <person name="Miller A.N."/>
            <person name="Grigoriev I.V."/>
            <person name="Debuchy R."/>
            <person name="Gladieux P."/>
            <person name="Hiltunen Thoren M."/>
            <person name="Johannesson H."/>
        </authorList>
    </citation>
    <scope>NUCLEOTIDE SEQUENCE</scope>
    <source>
        <strain evidence="4">CBS 532.94</strain>
    </source>
</reference>
<proteinExistence type="inferred from homology"/>
<dbReference type="InterPro" id="IPR024688">
    <property type="entry name" value="Mac_dom"/>
</dbReference>
<organism evidence="4 5">
    <name type="scientific">Achaetomium macrosporum</name>
    <dbReference type="NCBI Taxonomy" id="79813"/>
    <lineage>
        <taxon>Eukaryota</taxon>
        <taxon>Fungi</taxon>
        <taxon>Dikarya</taxon>
        <taxon>Ascomycota</taxon>
        <taxon>Pezizomycotina</taxon>
        <taxon>Sordariomycetes</taxon>
        <taxon>Sordariomycetidae</taxon>
        <taxon>Sordariales</taxon>
        <taxon>Chaetomiaceae</taxon>
        <taxon>Achaetomium</taxon>
    </lineage>
</organism>
<dbReference type="Pfam" id="PF12464">
    <property type="entry name" value="Mac"/>
    <property type="match status" value="1"/>
</dbReference>
<evidence type="ECO:0000256" key="1">
    <source>
        <dbReference type="ARBA" id="ARBA00007274"/>
    </source>
</evidence>
<gene>
    <name evidence="4" type="ORF">C8A03DRAFT_45498</name>
</gene>
<evidence type="ECO:0000313" key="4">
    <source>
        <dbReference type="EMBL" id="KAK4236502.1"/>
    </source>
</evidence>
<dbReference type="CDD" id="cd03357">
    <property type="entry name" value="LbH_MAT_GAT"/>
    <property type="match status" value="1"/>
</dbReference>